<sequence length="645" mass="73460">MLSGSNTSAEENHCKECQKAKDEESVEFNNNMQAVLRIKSEFAPLRRNIIDAMILCLWDDAKRREQCELQFNNQLNKAIGLLEKIQMDISHLQPPLPYQEAEWRTQHHRPDKPKNSPSESGTVVFTVVEEGVVKLGQAIQPLIQPGTRLLSLNQLAEDIIQHVKAGTGSMATIRQELLNHLWKDDWKPAENMTDDCSAHIDPIMVAQAIAADIQFNDIKSREKAIPKSFETTYSWIFQKEPPIKDSMPLWSSFPKWLEDNSNKVYWITGKPGSGKSTMMKLIMQNETLWDNLSQSLGALRLILVKYYAWNPGNMLQKSLQGLKRTVIFQVLKQFPELAPVLSPRRWAFCQALRNISGLPKWTDWEIAESFEALLSSCGKTIQLALFIDGLDEFSMPPAEIVDYIKHILARCSCGLKLCAASRPWTEFQDEFNQCPMLQMHLQTHSDMEIFINSKFNDNNAFAEQKQLYPESATQLLTDIAKRANGVFLWLSIVVKHLLGLLSEGQSIPQARKDLEALPSDILSLYDAIWGSIRPKNLPDAAYMMQVLRAADGPFPWFKIWLIEESRFAPMNIDSFPKDKNSKDVALRSLKRKLAARTKCILELSGTGSSAVVDFIYRLARDWAVQPETWHLICSSYSEVVTNRCL</sequence>
<dbReference type="SUPFAM" id="SSF52540">
    <property type="entry name" value="P-loop containing nucleoside triphosphate hydrolases"/>
    <property type="match status" value="1"/>
</dbReference>
<dbReference type="RefSeq" id="XP_024767321.1">
    <property type="nucleotide sequence ID" value="XM_024911360.1"/>
</dbReference>
<dbReference type="STRING" id="983964.A0A2T3ZS60"/>
<reference evidence="4 5" key="1">
    <citation type="submission" date="2016-07" db="EMBL/GenBank/DDBJ databases">
        <title>Multiple horizontal gene transfer events from other fungi enriched the ability of initially mycotrophic Trichoderma (Ascomycota) to feed on dead plant biomass.</title>
        <authorList>
            <consortium name="DOE Joint Genome Institute"/>
            <person name="Aerts A."/>
            <person name="Atanasova L."/>
            <person name="Chenthamara K."/>
            <person name="Zhang J."/>
            <person name="Grujic M."/>
            <person name="Henrissat B."/>
            <person name="Kuo A."/>
            <person name="Salamov A."/>
            <person name="Lipzen A."/>
            <person name="Labutti K."/>
            <person name="Barry K."/>
            <person name="Miao Y."/>
            <person name="Rahimi M.J."/>
            <person name="Shen Q."/>
            <person name="Grigoriev I.V."/>
            <person name="Kubicek C.P."/>
            <person name="Druzhinina I.S."/>
        </authorList>
    </citation>
    <scope>NUCLEOTIDE SEQUENCE [LARGE SCALE GENOMIC DNA]</scope>
    <source>
        <strain evidence="4 5">CBS 226.95</strain>
    </source>
</reference>
<name>A0A2T3ZS60_TRIHA</name>
<feature type="domain" description="Nephrocystin 3-like N-terminal" evidence="3">
    <location>
        <begin position="252"/>
        <end position="422"/>
    </location>
</feature>
<evidence type="ECO:0000313" key="4">
    <source>
        <dbReference type="EMBL" id="PTB47644.1"/>
    </source>
</evidence>
<organism evidence="4 5">
    <name type="scientific">Trichoderma harzianum CBS 226.95</name>
    <dbReference type="NCBI Taxonomy" id="983964"/>
    <lineage>
        <taxon>Eukaryota</taxon>
        <taxon>Fungi</taxon>
        <taxon>Dikarya</taxon>
        <taxon>Ascomycota</taxon>
        <taxon>Pezizomycotina</taxon>
        <taxon>Sordariomycetes</taxon>
        <taxon>Hypocreomycetidae</taxon>
        <taxon>Hypocreales</taxon>
        <taxon>Hypocreaceae</taxon>
        <taxon>Trichoderma</taxon>
    </lineage>
</organism>
<dbReference type="EMBL" id="KZ679712">
    <property type="protein sequence ID" value="PTB47644.1"/>
    <property type="molecule type" value="Genomic_DNA"/>
</dbReference>
<keyword evidence="1" id="KW-0677">Repeat</keyword>
<dbReference type="Gene3D" id="3.40.50.300">
    <property type="entry name" value="P-loop containing nucleotide triphosphate hydrolases"/>
    <property type="match status" value="1"/>
</dbReference>
<evidence type="ECO:0000256" key="2">
    <source>
        <dbReference type="SAM" id="MobiDB-lite"/>
    </source>
</evidence>
<evidence type="ECO:0000259" key="3">
    <source>
        <dbReference type="Pfam" id="PF24883"/>
    </source>
</evidence>
<dbReference type="Proteomes" id="UP000241690">
    <property type="component" value="Unassembled WGS sequence"/>
</dbReference>
<evidence type="ECO:0000256" key="1">
    <source>
        <dbReference type="ARBA" id="ARBA00022737"/>
    </source>
</evidence>
<proteinExistence type="predicted"/>
<keyword evidence="5" id="KW-1185">Reference proteome</keyword>
<feature type="region of interest" description="Disordered" evidence="2">
    <location>
        <begin position="102"/>
        <end position="121"/>
    </location>
</feature>
<gene>
    <name evidence="4" type="ORF">M431DRAFT_101899</name>
</gene>
<dbReference type="PANTHER" id="PTHR10039">
    <property type="entry name" value="AMELOGENIN"/>
    <property type="match status" value="1"/>
</dbReference>
<dbReference type="InterPro" id="IPR056884">
    <property type="entry name" value="NPHP3-like_N"/>
</dbReference>
<dbReference type="InterPro" id="IPR027417">
    <property type="entry name" value="P-loop_NTPase"/>
</dbReference>
<dbReference type="PANTHER" id="PTHR10039:SF5">
    <property type="entry name" value="NACHT DOMAIN-CONTAINING PROTEIN"/>
    <property type="match status" value="1"/>
</dbReference>
<dbReference type="GeneID" id="36619919"/>
<dbReference type="Pfam" id="PF24883">
    <property type="entry name" value="NPHP3_N"/>
    <property type="match status" value="1"/>
</dbReference>
<accession>A0A2T3ZS60</accession>
<protein>
    <recommendedName>
        <fullName evidence="3">Nephrocystin 3-like N-terminal domain-containing protein</fullName>
    </recommendedName>
</protein>
<dbReference type="AlphaFoldDB" id="A0A2T3ZS60"/>
<evidence type="ECO:0000313" key="5">
    <source>
        <dbReference type="Proteomes" id="UP000241690"/>
    </source>
</evidence>